<dbReference type="Pfam" id="PF00561">
    <property type="entry name" value="Abhydrolase_1"/>
    <property type="match status" value="1"/>
</dbReference>
<evidence type="ECO:0000256" key="1">
    <source>
        <dbReference type="SAM" id="Phobius"/>
    </source>
</evidence>
<dbReference type="AlphaFoldDB" id="A0AAV6VJ32"/>
<evidence type="ECO:0000259" key="2">
    <source>
        <dbReference type="Pfam" id="PF00561"/>
    </source>
</evidence>
<keyword evidence="1" id="KW-1133">Transmembrane helix</keyword>
<evidence type="ECO:0000313" key="4">
    <source>
        <dbReference type="Proteomes" id="UP000827092"/>
    </source>
</evidence>
<dbReference type="Proteomes" id="UP000827092">
    <property type="component" value="Unassembled WGS sequence"/>
</dbReference>
<accession>A0AAV6VJ32</accession>
<protein>
    <recommendedName>
        <fullName evidence="2">AB hydrolase-1 domain-containing protein</fullName>
    </recommendedName>
</protein>
<dbReference type="Gene3D" id="3.40.50.1820">
    <property type="entry name" value="alpha/beta hydrolase"/>
    <property type="match status" value="1"/>
</dbReference>
<dbReference type="InterPro" id="IPR029058">
    <property type="entry name" value="AB_hydrolase_fold"/>
</dbReference>
<dbReference type="EMBL" id="JAFNEN010000069">
    <property type="protein sequence ID" value="KAG8196495.1"/>
    <property type="molecule type" value="Genomic_DNA"/>
</dbReference>
<dbReference type="InterPro" id="IPR000073">
    <property type="entry name" value="AB_hydrolase_1"/>
</dbReference>
<keyword evidence="1" id="KW-0472">Membrane</keyword>
<comment type="caution">
    <text evidence="3">The sequence shown here is derived from an EMBL/GenBank/DDBJ whole genome shotgun (WGS) entry which is preliminary data.</text>
</comment>
<dbReference type="SUPFAM" id="SSF53474">
    <property type="entry name" value="alpha/beta-Hydrolases"/>
    <property type="match status" value="1"/>
</dbReference>
<keyword evidence="4" id="KW-1185">Reference proteome</keyword>
<organism evidence="3 4">
    <name type="scientific">Oedothorax gibbosus</name>
    <dbReference type="NCBI Taxonomy" id="931172"/>
    <lineage>
        <taxon>Eukaryota</taxon>
        <taxon>Metazoa</taxon>
        <taxon>Ecdysozoa</taxon>
        <taxon>Arthropoda</taxon>
        <taxon>Chelicerata</taxon>
        <taxon>Arachnida</taxon>
        <taxon>Araneae</taxon>
        <taxon>Araneomorphae</taxon>
        <taxon>Entelegynae</taxon>
        <taxon>Araneoidea</taxon>
        <taxon>Linyphiidae</taxon>
        <taxon>Erigoninae</taxon>
        <taxon>Oedothorax</taxon>
    </lineage>
</organism>
<sequence>MPYMKCEPLKWRKNAKTVQNERALRNENKERKNSDVTRGTAYSRFCERISFVKYIFLILIIPPVLNYASLKRESAILMPLEGEQVDMGWGQKMFIHCLGEGVPTIILDAPTGGTSDIWFFVQQHLSKFSKVCVYDRAGLGYSDLPFVNEMRTPDKAENRKFVSQVATLEQMTCDLHHLVTNGKPLPRPFILVGSETGGLIARHYALTYPSDVSDIVLLNPFVEDLFRRQSEDWNNHWNMDVLPYLQSLQLFAYSGFPRIFALLGYLKPQLFGDDVPQEVEMRQLSHLCNPSHMSAVFHEHLLLNTSFMQMDEVWQAKPFPKNVSVTVINSRKFEKIPTILQKAWQQSQLHLRQFLHPTSKHFLFDGSFSQLYVEPATITNTVQQLVYKWRISHDVLPTVHTFREQETLME</sequence>
<proteinExistence type="predicted"/>
<feature type="domain" description="AB hydrolase-1" evidence="2">
    <location>
        <begin position="112"/>
        <end position="242"/>
    </location>
</feature>
<reference evidence="3 4" key="1">
    <citation type="journal article" date="2022" name="Nat. Ecol. Evol.">
        <title>A masculinizing supergene underlies an exaggerated male reproductive morph in a spider.</title>
        <authorList>
            <person name="Hendrickx F."/>
            <person name="De Corte Z."/>
            <person name="Sonet G."/>
            <person name="Van Belleghem S.M."/>
            <person name="Kostlbacher S."/>
            <person name="Vangestel C."/>
        </authorList>
    </citation>
    <scope>NUCLEOTIDE SEQUENCE [LARGE SCALE GENOMIC DNA]</scope>
    <source>
        <strain evidence="3">W744_W776</strain>
    </source>
</reference>
<evidence type="ECO:0000313" key="3">
    <source>
        <dbReference type="EMBL" id="KAG8196495.1"/>
    </source>
</evidence>
<feature type="transmembrane region" description="Helical" evidence="1">
    <location>
        <begin position="51"/>
        <end position="70"/>
    </location>
</feature>
<name>A0AAV6VJ32_9ARAC</name>
<keyword evidence="1" id="KW-0812">Transmembrane</keyword>
<gene>
    <name evidence="3" type="ORF">JTE90_012311</name>
</gene>